<keyword evidence="2" id="KW-1185">Reference proteome</keyword>
<reference evidence="1 2" key="1">
    <citation type="journal article" date="2021" name="Elife">
        <title>Chloroplast acquisition without the gene transfer in kleptoplastic sea slugs, Plakobranchus ocellatus.</title>
        <authorList>
            <person name="Maeda T."/>
            <person name="Takahashi S."/>
            <person name="Yoshida T."/>
            <person name="Shimamura S."/>
            <person name="Takaki Y."/>
            <person name="Nagai Y."/>
            <person name="Toyoda A."/>
            <person name="Suzuki Y."/>
            <person name="Arimoto A."/>
            <person name="Ishii H."/>
            <person name="Satoh N."/>
            <person name="Nishiyama T."/>
            <person name="Hasebe M."/>
            <person name="Maruyama T."/>
            <person name="Minagawa J."/>
            <person name="Obokata J."/>
            <person name="Shigenobu S."/>
        </authorList>
    </citation>
    <scope>NUCLEOTIDE SEQUENCE [LARGE SCALE GENOMIC DNA]</scope>
</reference>
<organism evidence="1 2">
    <name type="scientific">Plakobranchus ocellatus</name>
    <dbReference type="NCBI Taxonomy" id="259542"/>
    <lineage>
        <taxon>Eukaryota</taxon>
        <taxon>Metazoa</taxon>
        <taxon>Spiralia</taxon>
        <taxon>Lophotrochozoa</taxon>
        <taxon>Mollusca</taxon>
        <taxon>Gastropoda</taxon>
        <taxon>Heterobranchia</taxon>
        <taxon>Euthyneura</taxon>
        <taxon>Panpulmonata</taxon>
        <taxon>Sacoglossa</taxon>
        <taxon>Placobranchoidea</taxon>
        <taxon>Plakobranchidae</taxon>
        <taxon>Plakobranchus</taxon>
    </lineage>
</organism>
<gene>
    <name evidence="1" type="ORF">PoB_001072000</name>
</gene>
<evidence type="ECO:0000313" key="1">
    <source>
        <dbReference type="EMBL" id="GFN84214.1"/>
    </source>
</evidence>
<dbReference type="Proteomes" id="UP000735302">
    <property type="component" value="Unassembled WGS sequence"/>
</dbReference>
<comment type="caution">
    <text evidence="1">The sequence shown here is derived from an EMBL/GenBank/DDBJ whole genome shotgun (WGS) entry which is preliminary data.</text>
</comment>
<evidence type="ECO:0000313" key="2">
    <source>
        <dbReference type="Proteomes" id="UP000735302"/>
    </source>
</evidence>
<proteinExistence type="predicted"/>
<dbReference type="EMBL" id="BLXT01001285">
    <property type="protein sequence ID" value="GFN84214.1"/>
    <property type="molecule type" value="Genomic_DNA"/>
</dbReference>
<protein>
    <submittedName>
        <fullName evidence="1">Uncharacterized protein</fullName>
    </submittedName>
</protein>
<accession>A0AAV3YM85</accession>
<dbReference type="AlphaFoldDB" id="A0AAV3YM85"/>
<sequence>MYTRYYTSGWFWCSTYPQQAGLRFSGPPSSQGSGGGARARDRKLPSYFRASLPSTVLPTPLLYFGYRIVNLKVQIHSGVSLLIQINRPLH</sequence>
<name>A0AAV3YM85_9GAST</name>